<accession>A0A8J2WP05</accession>
<dbReference type="InterPro" id="IPR008983">
    <property type="entry name" value="Tumour_necrosis_fac-like_dom"/>
</dbReference>
<dbReference type="Gene3D" id="2.60.120.1000">
    <property type="match status" value="1"/>
</dbReference>
<dbReference type="GO" id="GO:0005615">
    <property type="term" value="C:extracellular space"/>
    <property type="evidence" value="ECO:0007669"/>
    <property type="project" value="TreeGrafter"/>
</dbReference>
<feature type="domain" description="Fibrillar collagen NC1" evidence="7">
    <location>
        <begin position="86"/>
        <end position="135"/>
    </location>
</feature>
<dbReference type="GO" id="GO:0005581">
    <property type="term" value="C:collagen trimer"/>
    <property type="evidence" value="ECO:0007669"/>
    <property type="project" value="UniProtKB-KW"/>
</dbReference>
<dbReference type="Pfam" id="PF00386">
    <property type="entry name" value="C1q"/>
    <property type="match status" value="1"/>
</dbReference>
<gene>
    <name evidence="8" type="ORF">DGAL_LOCUS17257</name>
</gene>
<feature type="domain" description="C1q" evidence="6">
    <location>
        <begin position="411"/>
        <end position="532"/>
    </location>
</feature>
<dbReference type="InterPro" id="IPR036056">
    <property type="entry name" value="Fibrinogen-like_C"/>
</dbReference>
<keyword evidence="9" id="KW-1185">Reference proteome</keyword>
<evidence type="ECO:0000256" key="2">
    <source>
        <dbReference type="ARBA" id="ARBA00022525"/>
    </source>
</evidence>
<evidence type="ECO:0008006" key="10">
    <source>
        <dbReference type="Google" id="ProtNLM"/>
    </source>
</evidence>
<keyword evidence="3" id="KW-0732">Signal</keyword>
<name>A0A8J2WP05_9CRUS</name>
<comment type="caution">
    <text evidence="8">The sequence shown here is derived from an EMBL/GenBank/DDBJ whole genome shotgun (WGS) entry which is preliminary data.</text>
</comment>
<reference evidence="8" key="1">
    <citation type="submission" date="2021-11" db="EMBL/GenBank/DDBJ databases">
        <authorList>
            <person name="Schell T."/>
        </authorList>
    </citation>
    <scope>NUCLEOTIDE SEQUENCE</scope>
    <source>
        <strain evidence="8">M5</strain>
    </source>
</reference>
<keyword evidence="5" id="KW-0175">Coiled coil</keyword>
<protein>
    <recommendedName>
        <fullName evidence="10">C1q domain-containing protein</fullName>
    </recommendedName>
</protein>
<dbReference type="Pfam" id="PF01410">
    <property type="entry name" value="COLFI"/>
    <property type="match status" value="1"/>
</dbReference>
<dbReference type="PANTHER" id="PTHR22923:SF62">
    <property type="entry name" value="CVP18"/>
    <property type="match status" value="1"/>
</dbReference>
<keyword evidence="2" id="KW-0964">Secreted</keyword>
<dbReference type="PANTHER" id="PTHR22923">
    <property type="entry name" value="CEREBELLIN-RELATED"/>
    <property type="match status" value="1"/>
</dbReference>
<dbReference type="InterPro" id="IPR000885">
    <property type="entry name" value="Fib_collagen_C"/>
</dbReference>
<feature type="coiled-coil region" evidence="5">
    <location>
        <begin position="7"/>
        <end position="55"/>
    </location>
</feature>
<evidence type="ECO:0000313" key="8">
    <source>
        <dbReference type="EMBL" id="CAH0113365.1"/>
    </source>
</evidence>
<evidence type="ECO:0000256" key="5">
    <source>
        <dbReference type="SAM" id="Coils"/>
    </source>
</evidence>
<dbReference type="InterPro" id="IPR001073">
    <property type="entry name" value="C1q_dom"/>
</dbReference>
<sequence length="538" mass="59403">MEIEAKMNKIETKNIQLEEKVTQLETQLELNNELRTRLEAKVQEQEKILNFLLQSNELPIPPTGSKSIAANYRQNVIQSNGRSGIPRTCRELRAANPSLASGMQWIDPDGQGIGDDPIFVYCDMSTGSTSILHDSEFPIDVGHCTDPGCYSRSINYNASSKQMKSLAKLSTECHQSIKYDCYYAPFEFDKVPYAWWNDRDGNVQNFWAGNNTNGIHTCQCGIDGNCVDPALKCNCDSTAPVQLVDDGVITDKNILPVTRLNFGRTQLATSSGIHTLGRLVCSGSVAVNGFPTSCEDLWFIGHTLNGLYSVMEGELVKSVYCNFTKLPSDASFQSLIGYAEVKPKPTYSGIPTSCANLKAVGHTSSGLYPVMGDKTIDNVYCDFTKPINDGGFQKKIGYFDVKTSPVYFHAQKSQSYGNVNTVVPFEILRLNIGNAMSTSGLFVAPKPGKYFFAYSGISEHHSYARVELQVKTSETANWTKVGQAHGQSGHETYTLQATFDLAEGNQIRLLLAEGQLHDTNINQYTSFVGHILEEEIVQ</sequence>
<evidence type="ECO:0000313" key="9">
    <source>
        <dbReference type="Proteomes" id="UP000789390"/>
    </source>
</evidence>
<comment type="subcellular location">
    <subcellularLocation>
        <location evidence="1">Secreted</location>
    </subcellularLocation>
</comment>
<dbReference type="AlphaFoldDB" id="A0A8J2WP05"/>
<dbReference type="InterPro" id="IPR050822">
    <property type="entry name" value="Cerebellin_Synaptic_Org"/>
</dbReference>
<dbReference type="Proteomes" id="UP000789390">
    <property type="component" value="Unassembled WGS sequence"/>
</dbReference>
<dbReference type="OrthoDB" id="26719at2759"/>
<evidence type="ECO:0000256" key="3">
    <source>
        <dbReference type="ARBA" id="ARBA00022729"/>
    </source>
</evidence>
<evidence type="ECO:0000256" key="4">
    <source>
        <dbReference type="ARBA" id="ARBA00023119"/>
    </source>
</evidence>
<evidence type="ECO:0000259" key="6">
    <source>
        <dbReference type="Pfam" id="PF00386"/>
    </source>
</evidence>
<dbReference type="NCBIfam" id="NF040941">
    <property type="entry name" value="GGGWT_bact"/>
    <property type="match status" value="1"/>
</dbReference>
<dbReference type="SUPFAM" id="SSF56496">
    <property type="entry name" value="Fibrinogen C-terminal domain-like"/>
    <property type="match status" value="1"/>
</dbReference>
<keyword evidence="4" id="KW-0176">Collagen</keyword>
<organism evidence="8 9">
    <name type="scientific">Daphnia galeata</name>
    <dbReference type="NCBI Taxonomy" id="27404"/>
    <lineage>
        <taxon>Eukaryota</taxon>
        <taxon>Metazoa</taxon>
        <taxon>Ecdysozoa</taxon>
        <taxon>Arthropoda</taxon>
        <taxon>Crustacea</taxon>
        <taxon>Branchiopoda</taxon>
        <taxon>Diplostraca</taxon>
        <taxon>Cladocera</taxon>
        <taxon>Anomopoda</taxon>
        <taxon>Daphniidae</taxon>
        <taxon>Daphnia</taxon>
    </lineage>
</organism>
<dbReference type="GO" id="GO:0005201">
    <property type="term" value="F:extracellular matrix structural constituent"/>
    <property type="evidence" value="ECO:0007669"/>
    <property type="project" value="InterPro"/>
</dbReference>
<proteinExistence type="predicted"/>
<evidence type="ECO:0000256" key="1">
    <source>
        <dbReference type="ARBA" id="ARBA00004613"/>
    </source>
</evidence>
<dbReference type="SUPFAM" id="SSF49842">
    <property type="entry name" value="TNF-like"/>
    <property type="match status" value="1"/>
</dbReference>
<evidence type="ECO:0000259" key="7">
    <source>
        <dbReference type="Pfam" id="PF01410"/>
    </source>
</evidence>
<dbReference type="Gene3D" id="2.60.120.40">
    <property type="match status" value="1"/>
</dbReference>
<dbReference type="EMBL" id="CAKKLH010000338">
    <property type="protein sequence ID" value="CAH0113365.1"/>
    <property type="molecule type" value="Genomic_DNA"/>
</dbReference>